<dbReference type="GO" id="GO:0019867">
    <property type="term" value="C:outer membrane"/>
    <property type="evidence" value="ECO:0007669"/>
    <property type="project" value="InterPro"/>
</dbReference>
<accession>A0A1H4HEZ4</accession>
<dbReference type="InterPro" id="IPR011098">
    <property type="entry name" value="G5_dom"/>
</dbReference>
<dbReference type="PANTHER" id="PTHR39160:SF4">
    <property type="entry name" value="RESUSCITATION-PROMOTING FACTOR RPFB"/>
    <property type="match status" value="1"/>
</dbReference>
<proteinExistence type="predicted"/>
<dbReference type="PANTHER" id="PTHR39160">
    <property type="entry name" value="CELL WALL-BINDING PROTEIN YOCH"/>
    <property type="match status" value="1"/>
</dbReference>
<dbReference type="InterPro" id="IPR036908">
    <property type="entry name" value="RlpA-like_sf"/>
</dbReference>
<evidence type="ECO:0000256" key="2">
    <source>
        <dbReference type="SAM" id="MobiDB-lite"/>
    </source>
</evidence>
<evidence type="ECO:0000256" key="1">
    <source>
        <dbReference type="ARBA" id="ARBA00022729"/>
    </source>
</evidence>
<dbReference type="RefSeq" id="WP_093046835.1">
    <property type="nucleotide sequence ID" value="NZ_FNQR01000027.1"/>
</dbReference>
<name>A0A1H4HEZ4_9BACI</name>
<dbReference type="PROSITE" id="PS51109">
    <property type="entry name" value="G5"/>
    <property type="match status" value="1"/>
</dbReference>
<feature type="region of interest" description="Disordered" evidence="2">
    <location>
        <begin position="279"/>
        <end position="322"/>
    </location>
</feature>
<dbReference type="GO" id="GO:0004553">
    <property type="term" value="F:hydrolase activity, hydrolyzing O-glycosyl compounds"/>
    <property type="evidence" value="ECO:0007669"/>
    <property type="project" value="InterPro"/>
</dbReference>
<dbReference type="Pfam" id="PF06725">
    <property type="entry name" value="3D"/>
    <property type="match status" value="1"/>
</dbReference>
<dbReference type="InterPro" id="IPR051933">
    <property type="entry name" value="Resuscitation_pf_RpfB"/>
</dbReference>
<sequence length="418" mass="45490">MKKIFSKLLPASKATMVLTIISSVVLFALLGVITHEATKAEVIVNNNGEPTQVRTHANTVGELLQTLDIDISEYDELSHPESTALADGMEVDYQTAQPVQVVIDGEQKEYYTTTETVGEFFNEQNLSFKDRDEVSHKQDAPIQANMNIEVDKAFPVTIHDGGKKKKVWTTASTVGDFLEDQKIELGKLDELKPKKSKQLNGETPIHITRVEKVTDVVEEEIDFSVVTKQDSSLLKGKRKVVSDGEKGLVTKKYEVTLKNGEEVNRKLIKEENKKDSKNKIVAIGTKQPEKQTVTTVSNNTSKTESSSNDSDSTVSRSSSESEVKTLQMSATAYTASCSGCSGITATGINLKANPDAKVIAVDPSVIPLGTRVWVEGYGNAIAGDTGGAINGNKIDLFMSSKSDALSFGRKTVQVKILE</sequence>
<organism evidence="4 5">
    <name type="scientific">Thalassobacillus cyri</name>
    <dbReference type="NCBI Taxonomy" id="571932"/>
    <lineage>
        <taxon>Bacteria</taxon>
        <taxon>Bacillati</taxon>
        <taxon>Bacillota</taxon>
        <taxon>Bacilli</taxon>
        <taxon>Bacillales</taxon>
        <taxon>Bacillaceae</taxon>
        <taxon>Thalassobacillus</taxon>
    </lineage>
</organism>
<keyword evidence="5" id="KW-1185">Reference proteome</keyword>
<dbReference type="InterPro" id="IPR010611">
    <property type="entry name" value="3D_dom"/>
</dbReference>
<dbReference type="EMBL" id="FNQR01000027">
    <property type="protein sequence ID" value="SEB19990.1"/>
    <property type="molecule type" value="Genomic_DNA"/>
</dbReference>
<protein>
    <submittedName>
        <fullName evidence="4">Uncharacterized conserved protein YabE, contains G5 and tandem DUF348 domains</fullName>
    </submittedName>
</protein>
<dbReference type="InterPro" id="IPR007137">
    <property type="entry name" value="DUF348"/>
</dbReference>
<dbReference type="SUPFAM" id="SSF50685">
    <property type="entry name" value="Barwin-like endoglucanases"/>
    <property type="match status" value="1"/>
</dbReference>
<dbReference type="OrthoDB" id="9798935at2"/>
<dbReference type="Gene3D" id="2.40.40.10">
    <property type="entry name" value="RlpA-like domain"/>
    <property type="match status" value="1"/>
</dbReference>
<evidence type="ECO:0000313" key="5">
    <source>
        <dbReference type="Proteomes" id="UP000198584"/>
    </source>
</evidence>
<evidence type="ECO:0000259" key="3">
    <source>
        <dbReference type="PROSITE" id="PS51109"/>
    </source>
</evidence>
<dbReference type="Gene3D" id="2.20.230.10">
    <property type="entry name" value="Resuscitation-promoting factor rpfb"/>
    <property type="match status" value="1"/>
</dbReference>
<feature type="domain" description="G5" evidence="3">
    <location>
        <begin position="207"/>
        <end position="287"/>
    </location>
</feature>
<feature type="compositionally biased region" description="Low complexity" evidence="2">
    <location>
        <begin position="292"/>
        <end position="320"/>
    </location>
</feature>
<dbReference type="Proteomes" id="UP000198584">
    <property type="component" value="Unassembled WGS sequence"/>
</dbReference>
<dbReference type="SMART" id="SM01208">
    <property type="entry name" value="G5"/>
    <property type="match status" value="1"/>
</dbReference>
<dbReference type="Pfam" id="PF03990">
    <property type="entry name" value="DUF348"/>
    <property type="match status" value="3"/>
</dbReference>
<evidence type="ECO:0000313" key="4">
    <source>
        <dbReference type="EMBL" id="SEB19990.1"/>
    </source>
</evidence>
<keyword evidence="1" id="KW-0732">Signal</keyword>
<gene>
    <name evidence="4" type="ORF">SAMN05421743_12716</name>
</gene>
<dbReference type="STRING" id="571932.SAMN05421743_12716"/>
<dbReference type="CDD" id="cd22786">
    <property type="entry name" value="DPBB_YuiC-like"/>
    <property type="match status" value="1"/>
</dbReference>
<dbReference type="GO" id="GO:0009254">
    <property type="term" value="P:peptidoglycan turnover"/>
    <property type="evidence" value="ECO:0007669"/>
    <property type="project" value="InterPro"/>
</dbReference>
<dbReference type="AlphaFoldDB" id="A0A1H4HEZ4"/>
<dbReference type="Pfam" id="PF07501">
    <property type="entry name" value="G5"/>
    <property type="match status" value="1"/>
</dbReference>
<reference evidence="4 5" key="1">
    <citation type="submission" date="2016-10" db="EMBL/GenBank/DDBJ databases">
        <authorList>
            <person name="de Groot N.N."/>
        </authorList>
    </citation>
    <scope>NUCLEOTIDE SEQUENCE [LARGE SCALE GENOMIC DNA]</scope>
    <source>
        <strain evidence="4 5">CCM7597</strain>
    </source>
</reference>